<name>A0ABT1YNW7_9BACL</name>
<dbReference type="Gene3D" id="2.30.320.10">
    <property type="entry name" value="YwqG-like"/>
    <property type="match status" value="1"/>
</dbReference>
<organism evidence="1 2">
    <name type="scientific">Paenibacillus radicis</name>
    <name type="common">ex Xue et al. 2023</name>
    <dbReference type="NCBI Taxonomy" id="2972489"/>
    <lineage>
        <taxon>Bacteria</taxon>
        <taxon>Bacillati</taxon>
        <taxon>Bacillota</taxon>
        <taxon>Bacilli</taxon>
        <taxon>Bacillales</taxon>
        <taxon>Paenibacillaceae</taxon>
        <taxon>Paenibacillus</taxon>
    </lineage>
</organism>
<dbReference type="EMBL" id="JANQBD010000023">
    <property type="protein sequence ID" value="MCR8634871.1"/>
    <property type="molecule type" value="Genomic_DNA"/>
</dbReference>
<dbReference type="Proteomes" id="UP001300012">
    <property type="component" value="Unassembled WGS sequence"/>
</dbReference>
<dbReference type="SUPFAM" id="SSF103032">
    <property type="entry name" value="Hypothetical protein YwqG"/>
    <property type="match status" value="1"/>
</dbReference>
<dbReference type="RefSeq" id="WP_258216428.1">
    <property type="nucleotide sequence ID" value="NZ_JANQBD010000023.1"/>
</dbReference>
<evidence type="ECO:0000313" key="2">
    <source>
        <dbReference type="Proteomes" id="UP001300012"/>
    </source>
</evidence>
<dbReference type="PANTHER" id="PTHR36436">
    <property type="entry name" value="SLL5081 PROTEIN"/>
    <property type="match status" value="1"/>
</dbReference>
<dbReference type="InterPro" id="IPR015315">
    <property type="entry name" value="DUF1963"/>
</dbReference>
<reference evidence="1 2" key="1">
    <citation type="submission" date="2022-08" db="EMBL/GenBank/DDBJ databases">
        <title>Paenibacillus endoradicis sp. nov., Paenibacillus radicibacter sp. nov and Paenibacillus pararadicis sp. nov., three cold-adapted plant growth-promoting bacteria isolated from root of Larix gmelinii in Great Khingan.</title>
        <authorList>
            <person name="Xue H."/>
        </authorList>
    </citation>
    <scope>NUCLEOTIDE SEQUENCE [LARGE SCALE GENOMIC DNA]</scope>
    <source>
        <strain evidence="1 2">N5-1-1-5</strain>
    </source>
</reference>
<protein>
    <submittedName>
        <fullName evidence="1">YwqG family protein</fullName>
    </submittedName>
</protein>
<dbReference type="PANTHER" id="PTHR36436:SF6">
    <property type="entry name" value="SLL5081 PROTEIN"/>
    <property type="match status" value="1"/>
</dbReference>
<proteinExistence type="predicted"/>
<dbReference type="Pfam" id="PF09234">
    <property type="entry name" value="DUF1963"/>
    <property type="match status" value="1"/>
</dbReference>
<sequence length="237" mass="26800">MTTLINKIKPLEKKAWIPDTIDGDSSNIASKFSGTPYISENESYPICQNCSKPMQLFVQLSLSELPQSFQSYVGIDKGILQMFYCLNEEPLCEVECEAYFPFSKSTFLRIINPIDSGRSDIDVSKFYPAKTILSWNEIADYPNIEEMNEMGLSFTDDEESELYESLNPATGDKLGGYPSWVQGVEYPNCPKCQEKMQLIFQIDSEINLPYMFGDSGCGHITQCNKHKDVLAFGWACC</sequence>
<keyword evidence="2" id="KW-1185">Reference proteome</keyword>
<accession>A0ABT1YNW7</accession>
<dbReference type="InterPro" id="IPR035948">
    <property type="entry name" value="YwqG-like_sf"/>
</dbReference>
<evidence type="ECO:0000313" key="1">
    <source>
        <dbReference type="EMBL" id="MCR8634871.1"/>
    </source>
</evidence>
<comment type="caution">
    <text evidence="1">The sequence shown here is derived from an EMBL/GenBank/DDBJ whole genome shotgun (WGS) entry which is preliminary data.</text>
</comment>
<gene>
    <name evidence="1" type="ORF">NV381_27090</name>
</gene>